<dbReference type="AlphaFoldDB" id="K0QZ42"/>
<sequence length="156" mass="15942">WSTTAPEAQERRVPPAAEVFLGSLPDGRSGSTVPGPLAGPAGGPPGRRERVHPRGPGRGRPERVADEEGQGGEVPGREEREAGGLDRRGGRRRRGRAPPGGGGALLAADRQHACAVHDRGAGGGGGGGAAGGREEQGERSGGPRRRALHIAHSELY</sequence>
<feature type="compositionally biased region" description="Basic and acidic residues" evidence="1">
    <location>
        <begin position="109"/>
        <end position="120"/>
    </location>
</feature>
<proteinExistence type="predicted"/>
<gene>
    <name evidence="2" type="ORF">THAOC_36736</name>
</gene>
<evidence type="ECO:0000313" key="2">
    <source>
        <dbReference type="EMBL" id="EJK44703.1"/>
    </source>
</evidence>
<feature type="region of interest" description="Disordered" evidence="1">
    <location>
        <begin position="1"/>
        <end position="156"/>
    </location>
</feature>
<feature type="compositionally biased region" description="Gly residues" evidence="1">
    <location>
        <begin position="121"/>
        <end position="131"/>
    </location>
</feature>
<comment type="caution">
    <text evidence="2">The sequence shown here is derived from an EMBL/GenBank/DDBJ whole genome shotgun (WGS) entry which is preliminary data.</text>
</comment>
<protein>
    <submittedName>
        <fullName evidence="2">Uncharacterized protein</fullName>
    </submittedName>
</protein>
<organism evidence="2 3">
    <name type="scientific">Thalassiosira oceanica</name>
    <name type="common">Marine diatom</name>
    <dbReference type="NCBI Taxonomy" id="159749"/>
    <lineage>
        <taxon>Eukaryota</taxon>
        <taxon>Sar</taxon>
        <taxon>Stramenopiles</taxon>
        <taxon>Ochrophyta</taxon>
        <taxon>Bacillariophyta</taxon>
        <taxon>Coscinodiscophyceae</taxon>
        <taxon>Thalassiosirophycidae</taxon>
        <taxon>Thalassiosirales</taxon>
        <taxon>Thalassiosiraceae</taxon>
        <taxon>Thalassiosira</taxon>
    </lineage>
</organism>
<dbReference type="Proteomes" id="UP000266841">
    <property type="component" value="Unassembled WGS sequence"/>
</dbReference>
<feature type="non-terminal residue" evidence="2">
    <location>
        <position position="1"/>
    </location>
</feature>
<keyword evidence="3" id="KW-1185">Reference proteome</keyword>
<name>K0QZ42_THAOC</name>
<evidence type="ECO:0000313" key="3">
    <source>
        <dbReference type="Proteomes" id="UP000266841"/>
    </source>
</evidence>
<dbReference type="EMBL" id="AGNL01049329">
    <property type="protein sequence ID" value="EJK44703.1"/>
    <property type="molecule type" value="Genomic_DNA"/>
</dbReference>
<accession>K0QZ42</accession>
<reference evidence="2 3" key="1">
    <citation type="journal article" date="2012" name="Genome Biol.">
        <title>Genome and low-iron response of an oceanic diatom adapted to chronic iron limitation.</title>
        <authorList>
            <person name="Lommer M."/>
            <person name="Specht M."/>
            <person name="Roy A.S."/>
            <person name="Kraemer L."/>
            <person name="Andreson R."/>
            <person name="Gutowska M.A."/>
            <person name="Wolf J."/>
            <person name="Bergner S.V."/>
            <person name="Schilhabel M.B."/>
            <person name="Klostermeier U.C."/>
            <person name="Beiko R.G."/>
            <person name="Rosenstiel P."/>
            <person name="Hippler M."/>
            <person name="Laroche J."/>
        </authorList>
    </citation>
    <scope>NUCLEOTIDE SEQUENCE [LARGE SCALE GENOMIC DNA]</scope>
    <source>
        <strain evidence="2 3">CCMP1005</strain>
    </source>
</reference>
<evidence type="ECO:0000256" key="1">
    <source>
        <dbReference type="SAM" id="MobiDB-lite"/>
    </source>
</evidence>
<feature type="compositionally biased region" description="Basic and acidic residues" evidence="1">
    <location>
        <begin position="75"/>
        <end position="88"/>
    </location>
</feature>